<dbReference type="GO" id="GO:0046872">
    <property type="term" value="F:metal ion binding"/>
    <property type="evidence" value="ECO:0007669"/>
    <property type="project" value="UniProtKB-KW"/>
</dbReference>
<evidence type="ECO:0000256" key="2">
    <source>
        <dbReference type="ARBA" id="ARBA00004141"/>
    </source>
</evidence>
<dbReference type="SMART" id="SM00228">
    <property type="entry name" value="PDZ"/>
    <property type="match status" value="2"/>
</dbReference>
<evidence type="ECO:0000256" key="10">
    <source>
        <dbReference type="ARBA" id="ARBA00023136"/>
    </source>
</evidence>
<evidence type="ECO:0000256" key="3">
    <source>
        <dbReference type="ARBA" id="ARBA00007931"/>
    </source>
</evidence>
<comment type="similarity">
    <text evidence="3 11">Belongs to the peptidase M50B family.</text>
</comment>
<evidence type="ECO:0000259" key="12">
    <source>
        <dbReference type="PROSITE" id="PS50106"/>
    </source>
</evidence>
<gene>
    <name evidence="13" type="primary">rseP</name>
    <name evidence="13" type="ORF">GR316_03680</name>
</gene>
<dbReference type="NCBIfam" id="TIGR00054">
    <property type="entry name" value="RIP metalloprotease RseP"/>
    <property type="match status" value="1"/>
</dbReference>
<dbReference type="GO" id="GO:0016020">
    <property type="term" value="C:membrane"/>
    <property type="evidence" value="ECO:0007669"/>
    <property type="project" value="UniProtKB-SubCell"/>
</dbReference>
<dbReference type="Proteomes" id="UP000679284">
    <property type="component" value="Chromosome"/>
</dbReference>
<organism evidence="13 14">
    <name type="scientific">Falsirhodobacter algicola</name>
    <dbReference type="NCBI Taxonomy" id="2692330"/>
    <lineage>
        <taxon>Bacteria</taxon>
        <taxon>Pseudomonadati</taxon>
        <taxon>Pseudomonadota</taxon>
        <taxon>Alphaproteobacteria</taxon>
        <taxon>Rhodobacterales</taxon>
        <taxon>Paracoccaceae</taxon>
        <taxon>Falsirhodobacter</taxon>
    </lineage>
</organism>
<evidence type="ECO:0000256" key="5">
    <source>
        <dbReference type="ARBA" id="ARBA00022692"/>
    </source>
</evidence>
<evidence type="ECO:0000256" key="7">
    <source>
        <dbReference type="ARBA" id="ARBA00022833"/>
    </source>
</evidence>
<keyword evidence="10 11" id="KW-0472">Membrane</keyword>
<dbReference type="InterPro" id="IPR008915">
    <property type="entry name" value="Peptidase_M50"/>
</dbReference>
<feature type="transmembrane region" description="Helical" evidence="11">
    <location>
        <begin position="113"/>
        <end position="141"/>
    </location>
</feature>
<keyword evidence="6 11" id="KW-0378">Hydrolase</keyword>
<dbReference type="InterPro" id="IPR036034">
    <property type="entry name" value="PDZ_sf"/>
</dbReference>
<keyword evidence="11" id="KW-0479">Metal-binding</keyword>
<keyword evidence="5 11" id="KW-0812">Transmembrane</keyword>
<dbReference type="KEGG" id="fap:GR316_03680"/>
<comment type="cofactor">
    <cofactor evidence="1 11">
        <name>Zn(2+)</name>
        <dbReference type="ChEBI" id="CHEBI:29105"/>
    </cofactor>
</comment>
<evidence type="ECO:0000256" key="9">
    <source>
        <dbReference type="ARBA" id="ARBA00023049"/>
    </source>
</evidence>
<reference evidence="13" key="1">
    <citation type="submission" date="2020-01" db="EMBL/GenBank/DDBJ databases">
        <authorList>
            <person name="Yang Y."/>
            <person name="Kwon Y.M."/>
        </authorList>
    </citation>
    <scope>NUCLEOTIDE SEQUENCE</scope>
    <source>
        <strain evidence="13">PG104</strain>
    </source>
</reference>
<accession>A0A8J8MSJ7</accession>
<dbReference type="EMBL" id="CP047289">
    <property type="protein sequence ID" value="QUS35448.1"/>
    <property type="molecule type" value="Genomic_DNA"/>
</dbReference>
<evidence type="ECO:0000256" key="6">
    <source>
        <dbReference type="ARBA" id="ARBA00022801"/>
    </source>
</evidence>
<dbReference type="Pfam" id="PF02163">
    <property type="entry name" value="Peptidase_M50"/>
    <property type="match status" value="1"/>
</dbReference>
<dbReference type="PROSITE" id="PS50106">
    <property type="entry name" value="PDZ"/>
    <property type="match status" value="1"/>
</dbReference>
<dbReference type="Pfam" id="PF17820">
    <property type="entry name" value="PDZ_6"/>
    <property type="match status" value="1"/>
</dbReference>
<dbReference type="CDD" id="cd06163">
    <property type="entry name" value="S2P-M50_PDZ_RseP-like"/>
    <property type="match status" value="2"/>
</dbReference>
<evidence type="ECO:0000313" key="13">
    <source>
        <dbReference type="EMBL" id="QUS35448.1"/>
    </source>
</evidence>
<dbReference type="RefSeq" id="WP_211784696.1">
    <property type="nucleotide sequence ID" value="NZ_CP047289.1"/>
</dbReference>
<keyword evidence="4" id="KW-0645">Protease</keyword>
<keyword evidence="9 11" id="KW-0482">Metalloprotease</keyword>
<keyword evidence="8 11" id="KW-1133">Transmembrane helix</keyword>
<name>A0A8J8MSJ7_9RHOB</name>
<sequence length="445" mass="46846">MDLAGLLPQFGGVLWTLAAFVVALSIIVTIHEYGHYIVGRLCGIEADVFSLGFGPVIASRVDRRGTRWQIAALPMGGYVRFKGDADAASGPGTADLTALPEAERRRTLHGAPLWARTATVAAGPIFNFVSAIAIFFAFTLWSGIAIDEPIVARVQDLPGTEQTLQPGDRILSLNGQDTPDLTAFAEVAQDLPPVPTVPYVVERAGADLRFDGPFPFPAAVTSVAPGSAASDAGVKAGDVITAFDGRPVWSFNELRDSIGQGDGSPVTLTLWRDGTEQELELTPRRQDIPLPSGGFETRWLIGLSGGLVFTPETRTPGPVEALSVSVSQLGTIITTSLSGLWHMITGSISTCNLQGPIGIAESSGAAASAGAQSFIWFIAILSVAVGMMNLFPIPALDGGHLVFYAVEAVLRRPPSPRVLQVLMTAGVAAILSLMVFALTNDIFCP</sequence>
<proteinExistence type="inferred from homology"/>
<comment type="subcellular location">
    <subcellularLocation>
        <location evidence="2">Membrane</location>
        <topology evidence="2">Multi-pass membrane protein</topology>
    </subcellularLocation>
</comment>
<keyword evidence="7 11" id="KW-0862">Zinc</keyword>
<evidence type="ECO:0000256" key="11">
    <source>
        <dbReference type="RuleBase" id="RU362031"/>
    </source>
</evidence>
<evidence type="ECO:0000256" key="4">
    <source>
        <dbReference type="ARBA" id="ARBA00022670"/>
    </source>
</evidence>
<feature type="transmembrane region" description="Helical" evidence="11">
    <location>
        <begin position="374"/>
        <end position="406"/>
    </location>
</feature>
<dbReference type="AlphaFoldDB" id="A0A8J8MSJ7"/>
<dbReference type="PANTHER" id="PTHR42837">
    <property type="entry name" value="REGULATOR OF SIGMA-E PROTEASE RSEP"/>
    <property type="match status" value="1"/>
</dbReference>
<evidence type="ECO:0000256" key="1">
    <source>
        <dbReference type="ARBA" id="ARBA00001947"/>
    </source>
</evidence>
<dbReference type="EC" id="3.4.24.-" evidence="11"/>
<dbReference type="GO" id="GO:0004222">
    <property type="term" value="F:metalloendopeptidase activity"/>
    <property type="evidence" value="ECO:0007669"/>
    <property type="project" value="InterPro"/>
</dbReference>
<dbReference type="CDD" id="cd23081">
    <property type="entry name" value="cpPDZ_EcRseP-like"/>
    <property type="match status" value="1"/>
</dbReference>
<dbReference type="InterPro" id="IPR041489">
    <property type="entry name" value="PDZ_6"/>
</dbReference>
<feature type="domain" description="PDZ" evidence="12">
    <location>
        <begin position="220"/>
        <end position="248"/>
    </location>
</feature>
<evidence type="ECO:0000256" key="8">
    <source>
        <dbReference type="ARBA" id="ARBA00022989"/>
    </source>
</evidence>
<protein>
    <recommendedName>
        <fullName evidence="11">Zinc metalloprotease</fullName>
        <ecNumber evidence="11">3.4.24.-</ecNumber>
    </recommendedName>
</protein>
<keyword evidence="14" id="KW-1185">Reference proteome</keyword>
<dbReference type="InterPro" id="IPR001478">
    <property type="entry name" value="PDZ"/>
</dbReference>
<dbReference type="PANTHER" id="PTHR42837:SF2">
    <property type="entry name" value="MEMBRANE METALLOPROTEASE ARASP2, CHLOROPLASTIC-RELATED"/>
    <property type="match status" value="1"/>
</dbReference>
<dbReference type="SUPFAM" id="SSF50156">
    <property type="entry name" value="PDZ domain-like"/>
    <property type="match status" value="2"/>
</dbReference>
<dbReference type="InterPro" id="IPR004387">
    <property type="entry name" value="Pept_M50_Zn"/>
</dbReference>
<dbReference type="GO" id="GO:0006508">
    <property type="term" value="P:proteolysis"/>
    <property type="evidence" value="ECO:0007669"/>
    <property type="project" value="UniProtKB-KW"/>
</dbReference>
<dbReference type="Gene3D" id="2.30.42.10">
    <property type="match status" value="2"/>
</dbReference>
<evidence type="ECO:0000313" key="14">
    <source>
        <dbReference type="Proteomes" id="UP000679284"/>
    </source>
</evidence>
<feature type="transmembrane region" description="Helical" evidence="11">
    <location>
        <begin position="418"/>
        <end position="439"/>
    </location>
</feature>
<feature type="transmembrane region" description="Helical" evidence="11">
    <location>
        <begin position="12"/>
        <end position="30"/>
    </location>
</feature>